<evidence type="ECO:0000256" key="3">
    <source>
        <dbReference type="ARBA" id="ARBA00023128"/>
    </source>
</evidence>
<dbReference type="InterPro" id="IPR050361">
    <property type="entry name" value="MPP/UQCRC_Complex"/>
</dbReference>
<evidence type="ECO:0000259" key="4">
    <source>
        <dbReference type="Pfam" id="PF00675"/>
    </source>
</evidence>
<dbReference type="InterPro" id="IPR011765">
    <property type="entry name" value="Pept_M16_N"/>
</dbReference>
<dbReference type="GO" id="GO:0016020">
    <property type="term" value="C:membrane"/>
    <property type="evidence" value="ECO:0007669"/>
    <property type="project" value="UniProtKB-ARBA"/>
</dbReference>
<dbReference type="EMBL" id="REGN01000410">
    <property type="protein sequence ID" value="RNA42134.1"/>
    <property type="molecule type" value="Genomic_DNA"/>
</dbReference>
<dbReference type="SUPFAM" id="SSF63411">
    <property type="entry name" value="LuxS/MPP-like metallohydrolase"/>
    <property type="match status" value="2"/>
</dbReference>
<dbReference type="GO" id="GO:0046872">
    <property type="term" value="F:metal ion binding"/>
    <property type="evidence" value="ECO:0007669"/>
    <property type="project" value="InterPro"/>
</dbReference>
<dbReference type="FunFam" id="3.30.830.10:FF:000039">
    <property type="entry name" value="Ubiquinol-cytochrome c reductase core subunit 2"/>
    <property type="match status" value="1"/>
</dbReference>
<reference evidence="6 7" key="1">
    <citation type="journal article" date="2018" name="Sci. Rep.">
        <title>Genomic signatures of local adaptation to the degree of environmental predictability in rotifers.</title>
        <authorList>
            <person name="Franch-Gras L."/>
            <person name="Hahn C."/>
            <person name="Garcia-Roger E.M."/>
            <person name="Carmona M.J."/>
            <person name="Serra M."/>
            <person name="Gomez A."/>
        </authorList>
    </citation>
    <scope>NUCLEOTIDE SEQUENCE [LARGE SCALE GENOMIC DNA]</scope>
    <source>
        <strain evidence="6">HYR1</strain>
    </source>
</reference>
<dbReference type="OrthoDB" id="6369905at2759"/>
<dbReference type="Gene3D" id="3.30.830.10">
    <property type="entry name" value="Metalloenzyme, LuxS/M16 peptidase-like"/>
    <property type="match status" value="2"/>
</dbReference>
<feature type="domain" description="Peptidase M16 N-terminal" evidence="4">
    <location>
        <begin position="51"/>
        <end position="195"/>
    </location>
</feature>
<comment type="subcellular location">
    <subcellularLocation>
        <location evidence="1">Mitochondrion</location>
    </subcellularLocation>
</comment>
<evidence type="ECO:0000259" key="5">
    <source>
        <dbReference type="Pfam" id="PF05193"/>
    </source>
</evidence>
<accession>A0A3M7T276</accession>
<dbReference type="Proteomes" id="UP000276133">
    <property type="component" value="Unassembled WGS sequence"/>
</dbReference>
<dbReference type="STRING" id="10195.A0A3M7T276"/>
<organism evidence="6 7">
    <name type="scientific">Brachionus plicatilis</name>
    <name type="common">Marine rotifer</name>
    <name type="synonym">Brachionus muelleri</name>
    <dbReference type="NCBI Taxonomy" id="10195"/>
    <lineage>
        <taxon>Eukaryota</taxon>
        <taxon>Metazoa</taxon>
        <taxon>Spiralia</taxon>
        <taxon>Gnathifera</taxon>
        <taxon>Rotifera</taxon>
        <taxon>Eurotatoria</taxon>
        <taxon>Monogononta</taxon>
        <taxon>Pseudotrocha</taxon>
        <taxon>Ploima</taxon>
        <taxon>Brachionidae</taxon>
        <taxon>Brachionus</taxon>
    </lineage>
</organism>
<keyword evidence="7" id="KW-1185">Reference proteome</keyword>
<keyword evidence="2" id="KW-0809">Transit peptide</keyword>
<proteinExistence type="predicted"/>
<dbReference type="PANTHER" id="PTHR11851">
    <property type="entry name" value="METALLOPROTEASE"/>
    <property type="match status" value="1"/>
</dbReference>
<dbReference type="InterPro" id="IPR007863">
    <property type="entry name" value="Peptidase_M16_C"/>
</dbReference>
<dbReference type="GO" id="GO:0005739">
    <property type="term" value="C:mitochondrion"/>
    <property type="evidence" value="ECO:0007669"/>
    <property type="project" value="UniProtKB-SubCell"/>
</dbReference>
<dbReference type="FunFam" id="3.30.830.10:FF:000021">
    <property type="entry name" value="Cytochrome b-c1 complex subunit 2"/>
    <property type="match status" value="1"/>
</dbReference>
<dbReference type="InterPro" id="IPR011249">
    <property type="entry name" value="Metalloenz_LuxS/M16"/>
</dbReference>
<comment type="caution">
    <text evidence="6">The sequence shown here is derived from an EMBL/GenBank/DDBJ whole genome shotgun (WGS) entry which is preliminary data.</text>
</comment>
<dbReference type="Pfam" id="PF05193">
    <property type="entry name" value="Peptidase_M16_C"/>
    <property type="match status" value="1"/>
</dbReference>
<dbReference type="Pfam" id="PF00675">
    <property type="entry name" value="Peptidase_M16"/>
    <property type="match status" value="1"/>
</dbReference>
<dbReference type="PANTHER" id="PTHR11851:SF226">
    <property type="entry name" value="CYTOCHROME B-C1 COMPLEX SUBUNIT 2, MITOCHONDRIAL"/>
    <property type="match status" value="1"/>
</dbReference>
<name>A0A3M7T276_BRAPC</name>
<gene>
    <name evidence="6" type="ORF">BpHYR1_032412</name>
</gene>
<evidence type="ECO:0000313" key="7">
    <source>
        <dbReference type="Proteomes" id="UP000276133"/>
    </source>
</evidence>
<sequence>MTSLVLRARSDLLCSMPKRFAATASASQAKEARRNLKESVRVTKLDNGVVIASLENYSPISRVAAVLNTGSRDESHTEQGSTHALRVFSNLATRNFSSFGITRNLDQIGAQLSISSTRESTTYLLESTRNNTSRGVDILSEIISRPQLRHWEIDDARSRLEFELDVYDQQPELKIVEMIHKASFKNALSNSLYAPRFNVANLKSELLSDFREKNFTSNRLTLVGLGMQHDDLIRYADQFRLPSGSPSRQTAQYHSSELREENLDDLVHVAVSAEGVSQSSKEVLASALASHAFGSVYSRIKYSNGATRLSRSVLPLAREAAGVTSFNANYSDAGLFGFHLVGNTNDIGKLVKGLYQELNQVAKNGFSNEEIIRAKISLKSSLANSLESSQGFLDALIKGSDHIDADQVLQSVDAVQANDVNAFVKRIASSKHSLAAVGDLSQLPRLDELRA</sequence>
<dbReference type="AlphaFoldDB" id="A0A3M7T276"/>
<evidence type="ECO:0000256" key="1">
    <source>
        <dbReference type="ARBA" id="ARBA00004173"/>
    </source>
</evidence>
<feature type="domain" description="Peptidase M16 C-terminal" evidence="5">
    <location>
        <begin position="204"/>
        <end position="377"/>
    </location>
</feature>
<evidence type="ECO:0000256" key="2">
    <source>
        <dbReference type="ARBA" id="ARBA00022946"/>
    </source>
</evidence>
<keyword evidence="3" id="KW-0496">Mitochondrion</keyword>
<evidence type="ECO:0000313" key="6">
    <source>
        <dbReference type="EMBL" id="RNA42134.1"/>
    </source>
</evidence>
<protein>
    <submittedName>
        <fullName evidence="6">Cytochrome b-c1 complex subunit mitochondrial</fullName>
    </submittedName>
</protein>